<dbReference type="GO" id="GO:0004559">
    <property type="term" value="F:alpha-mannosidase activity"/>
    <property type="evidence" value="ECO:0007669"/>
    <property type="project" value="InterPro"/>
</dbReference>
<feature type="domain" description="Glycoside hydrolase family 38 N-terminal" evidence="2">
    <location>
        <begin position="6"/>
        <end position="263"/>
    </location>
</feature>
<sequence length="434" mass="48843">MSATRVHVIPHTHWDREWYEPFQTFRLRLLGTVETVLAMLEDDPRFVFTFDGQTAAIEDYLELRPEEEPRVRALVREGRLLIGPWRILADEFLPSGETLVRNFETGWAVAERLGGAMPVGYLPDMFGHVAQMPQILARAGLSDAVVWRGVPRAIEHHAFRWSAPDGSSVRAEYLVDGYGHAAHLLRVEDRLAVDVQRFQERRAGFMPEGHLLMLHGADHTAPPTDLPQRIRKADAQLDDVTVECSTLPAYLQAVRDQGPLPTWHGELRSGARANVLMGVTSTRVDIKVLAGRAERALERYAEPLATVLGDTWPGEELASAWARLIENAAHDSSARARTTKPWPRWVCGTRRRRRSVRSSPRSGWPDPPPRPRSTARWRGTRRPRPAPTRSGSTCPRTGCVPAHSPPATARWSACRWSPTTRRCCSTGKPPPRRR</sequence>
<feature type="compositionally biased region" description="Basic residues" evidence="1">
    <location>
        <begin position="373"/>
        <end position="384"/>
    </location>
</feature>
<dbReference type="Gene3D" id="1.20.1270.50">
    <property type="entry name" value="Glycoside hydrolase family 38, central domain"/>
    <property type="match status" value="1"/>
</dbReference>
<evidence type="ECO:0000259" key="2">
    <source>
        <dbReference type="Pfam" id="PF01074"/>
    </source>
</evidence>
<evidence type="ECO:0000313" key="3">
    <source>
        <dbReference type="EMBL" id="QBI20932.1"/>
    </source>
</evidence>
<feature type="region of interest" description="Disordered" evidence="1">
    <location>
        <begin position="330"/>
        <end position="411"/>
    </location>
</feature>
<keyword evidence="4" id="KW-1185">Reference proteome</keyword>
<dbReference type="KEGG" id="erz:ER308_16025"/>
<evidence type="ECO:0000256" key="1">
    <source>
        <dbReference type="SAM" id="MobiDB-lite"/>
    </source>
</evidence>
<dbReference type="OrthoDB" id="1049785at2"/>
<dbReference type="InterPro" id="IPR037094">
    <property type="entry name" value="Glyco_hydro_38_cen_sf"/>
</dbReference>
<accession>A0A411YIN1</accession>
<dbReference type="SUPFAM" id="SSF88713">
    <property type="entry name" value="Glycoside hydrolase/deacetylase"/>
    <property type="match status" value="1"/>
</dbReference>
<dbReference type="InterPro" id="IPR000602">
    <property type="entry name" value="Glyco_hydro_38_N"/>
</dbReference>
<dbReference type="InterPro" id="IPR027291">
    <property type="entry name" value="Glyco_hydro_38_N_sf"/>
</dbReference>
<protein>
    <recommendedName>
        <fullName evidence="2">Glycoside hydrolase family 38 N-terminal domain-containing protein</fullName>
    </recommendedName>
</protein>
<dbReference type="EMBL" id="CP036402">
    <property type="protein sequence ID" value="QBI20932.1"/>
    <property type="molecule type" value="Genomic_DNA"/>
</dbReference>
<dbReference type="GO" id="GO:0006013">
    <property type="term" value="P:mannose metabolic process"/>
    <property type="evidence" value="ECO:0007669"/>
    <property type="project" value="InterPro"/>
</dbReference>
<evidence type="ECO:0000313" key="4">
    <source>
        <dbReference type="Proteomes" id="UP000291469"/>
    </source>
</evidence>
<dbReference type="PANTHER" id="PTHR46017">
    <property type="entry name" value="ALPHA-MANNOSIDASE 2C1"/>
    <property type="match status" value="1"/>
</dbReference>
<organism evidence="3 4">
    <name type="scientific">Egibacter rhizosphaerae</name>
    <dbReference type="NCBI Taxonomy" id="1670831"/>
    <lineage>
        <taxon>Bacteria</taxon>
        <taxon>Bacillati</taxon>
        <taxon>Actinomycetota</taxon>
        <taxon>Nitriliruptoria</taxon>
        <taxon>Egibacterales</taxon>
        <taxon>Egibacteraceae</taxon>
        <taxon>Egibacter</taxon>
    </lineage>
</organism>
<name>A0A411YIN1_9ACTN</name>
<dbReference type="Pfam" id="PF01074">
    <property type="entry name" value="Glyco_hydro_38N"/>
    <property type="match status" value="1"/>
</dbReference>
<dbReference type="GO" id="GO:0009313">
    <property type="term" value="P:oligosaccharide catabolic process"/>
    <property type="evidence" value="ECO:0007669"/>
    <property type="project" value="TreeGrafter"/>
</dbReference>
<proteinExistence type="predicted"/>
<dbReference type="Proteomes" id="UP000291469">
    <property type="component" value="Chromosome"/>
</dbReference>
<dbReference type="Gene3D" id="3.20.110.10">
    <property type="entry name" value="Glycoside hydrolase 38, N terminal domain"/>
    <property type="match status" value="1"/>
</dbReference>
<dbReference type="AlphaFoldDB" id="A0A411YIN1"/>
<dbReference type="PANTHER" id="PTHR46017:SF2">
    <property type="entry name" value="MANNOSYLGLYCERATE HYDROLASE"/>
    <property type="match status" value="1"/>
</dbReference>
<dbReference type="RefSeq" id="WP_131155925.1">
    <property type="nucleotide sequence ID" value="NZ_CP036402.1"/>
</dbReference>
<reference evidence="3 4" key="1">
    <citation type="submission" date="2019-01" db="EMBL/GenBank/DDBJ databases">
        <title>Egibacter rhizosphaerae EGI 80759T.</title>
        <authorList>
            <person name="Chen D.-D."/>
            <person name="Tian Y."/>
            <person name="Jiao J.-Y."/>
            <person name="Zhang X.-T."/>
            <person name="Zhang Y.-G."/>
            <person name="Zhang Y."/>
            <person name="Xiao M."/>
            <person name="Shu W.-S."/>
            <person name="Li W.-J."/>
        </authorList>
    </citation>
    <scope>NUCLEOTIDE SEQUENCE [LARGE SCALE GENOMIC DNA]</scope>
    <source>
        <strain evidence="3 4">EGI 80759</strain>
    </source>
</reference>
<dbReference type="InterPro" id="IPR011330">
    <property type="entry name" value="Glyco_hydro/deAcase_b/a-brl"/>
</dbReference>
<gene>
    <name evidence="3" type="ORF">ER308_16025</name>
</gene>